<dbReference type="EMBL" id="CP029289">
    <property type="protein sequence ID" value="AWR95546.1"/>
    <property type="molecule type" value="Genomic_DNA"/>
</dbReference>
<keyword evidence="7" id="KW-1185">Reference proteome</keyword>
<dbReference type="InterPro" id="IPR000671">
    <property type="entry name" value="Peptidase_A31"/>
</dbReference>
<evidence type="ECO:0000256" key="5">
    <source>
        <dbReference type="SAM" id="Coils"/>
    </source>
</evidence>
<dbReference type="SUPFAM" id="SSF53163">
    <property type="entry name" value="HybD-like"/>
    <property type="match status" value="1"/>
</dbReference>
<reference evidence="6 7" key="1">
    <citation type="submission" date="2018-05" db="EMBL/GenBank/DDBJ databases">
        <title>Complete Genome Sequences of Extremely Thermoacidophilic, Metal-Mobilizing Type-Strain Members of the Archaeal Family Sulfolobaceae: Acidianus brierleyi DSM-1651T, Acidianus sulfidivorans DSM-18786T, Metallosphaera hakonensis DSM-7519T, and Metallosphaera prunae DSM-10039T.</title>
        <authorList>
            <person name="Counts J.A."/>
            <person name="Kelly R.M."/>
        </authorList>
    </citation>
    <scope>NUCLEOTIDE SEQUENCE [LARGE SCALE GENOMIC DNA]</scope>
    <source>
        <strain evidence="6 7">DSM 1651</strain>
    </source>
</reference>
<feature type="coiled-coil region" evidence="5">
    <location>
        <begin position="133"/>
        <end position="160"/>
    </location>
</feature>
<keyword evidence="4" id="KW-0378">Hydrolase</keyword>
<evidence type="ECO:0000256" key="1">
    <source>
        <dbReference type="ARBA" id="ARBA00006814"/>
    </source>
</evidence>
<protein>
    <submittedName>
        <fullName evidence="6">Hydrogenase maturation protease</fullName>
    </submittedName>
</protein>
<proteinExistence type="inferred from homology"/>
<dbReference type="NCBIfam" id="TIGR00072">
    <property type="entry name" value="hydrog_prot"/>
    <property type="match status" value="1"/>
</dbReference>
<keyword evidence="3" id="KW-0064">Aspartyl protease</keyword>
<dbReference type="PRINTS" id="PR00446">
    <property type="entry name" value="HYDRGNUPTAKE"/>
</dbReference>
<organism evidence="6 7">
    <name type="scientific">Acidianus brierleyi</name>
    <dbReference type="NCBI Taxonomy" id="41673"/>
    <lineage>
        <taxon>Archaea</taxon>
        <taxon>Thermoproteota</taxon>
        <taxon>Thermoprotei</taxon>
        <taxon>Sulfolobales</taxon>
        <taxon>Sulfolobaceae</taxon>
        <taxon>Acidianus</taxon>
    </lineage>
</organism>
<dbReference type="GO" id="GO:0004190">
    <property type="term" value="F:aspartic-type endopeptidase activity"/>
    <property type="evidence" value="ECO:0007669"/>
    <property type="project" value="UniProtKB-KW"/>
</dbReference>
<evidence type="ECO:0000256" key="3">
    <source>
        <dbReference type="ARBA" id="ARBA00022750"/>
    </source>
</evidence>
<dbReference type="OrthoDB" id="44145at2157"/>
<dbReference type="Gene3D" id="3.40.50.1450">
    <property type="entry name" value="HybD-like"/>
    <property type="match status" value="1"/>
</dbReference>
<dbReference type="GeneID" id="36833304"/>
<sequence>MRILIAGIGNIFMRDDGCGSFLAEALEGKVEADVQDFGTGGISLVDELEKYDVIIILDIADINEDIKVFEVNDINEDDIVQTVLSMSFGGSHGLGIEDILTILKSKGSKVKIILLTCKPKILNPGIGLSDECLKNAFLAIDELEKILKQFNVKVDRNEIKEALISRIRRIR</sequence>
<accession>A0A2U9IHT3</accession>
<dbReference type="PANTHER" id="PTHR30302">
    <property type="entry name" value="HYDROGENASE 1 MATURATION PROTEASE"/>
    <property type="match status" value="1"/>
</dbReference>
<evidence type="ECO:0000256" key="2">
    <source>
        <dbReference type="ARBA" id="ARBA00022670"/>
    </source>
</evidence>
<comment type="similarity">
    <text evidence="1">Belongs to the peptidase A31 family.</text>
</comment>
<name>A0A2U9IHT3_9CREN</name>
<dbReference type="RefSeq" id="WP_110271424.1">
    <property type="nucleotide sequence ID" value="NZ_CP029289.2"/>
</dbReference>
<keyword evidence="2 6" id="KW-0645">Protease</keyword>
<dbReference type="GO" id="GO:0008047">
    <property type="term" value="F:enzyme activator activity"/>
    <property type="evidence" value="ECO:0007669"/>
    <property type="project" value="InterPro"/>
</dbReference>
<evidence type="ECO:0000313" key="7">
    <source>
        <dbReference type="Proteomes" id="UP000248044"/>
    </source>
</evidence>
<gene>
    <name evidence="6" type="ORF">DFR85_14070</name>
</gene>
<dbReference type="GO" id="GO:0016485">
    <property type="term" value="P:protein processing"/>
    <property type="evidence" value="ECO:0007669"/>
    <property type="project" value="TreeGrafter"/>
</dbReference>
<dbReference type="Proteomes" id="UP000248044">
    <property type="component" value="Chromosome"/>
</dbReference>
<dbReference type="KEGG" id="abri:DFR85_14070"/>
<evidence type="ECO:0000256" key="4">
    <source>
        <dbReference type="ARBA" id="ARBA00022801"/>
    </source>
</evidence>
<dbReference type="AlphaFoldDB" id="A0A2U9IHT3"/>
<dbReference type="InterPro" id="IPR023430">
    <property type="entry name" value="Pept_HybD-like_dom_sf"/>
</dbReference>
<evidence type="ECO:0000313" key="6">
    <source>
        <dbReference type="EMBL" id="AWR95546.1"/>
    </source>
</evidence>
<dbReference type="Pfam" id="PF01750">
    <property type="entry name" value="HycI"/>
    <property type="match status" value="1"/>
</dbReference>
<dbReference type="PANTHER" id="PTHR30302:SF1">
    <property type="entry name" value="HYDROGENASE 2 MATURATION PROTEASE"/>
    <property type="match status" value="1"/>
</dbReference>
<keyword evidence="5" id="KW-0175">Coiled coil</keyword>